<evidence type="ECO:0000313" key="2">
    <source>
        <dbReference type="Proteomes" id="UP000663873"/>
    </source>
</evidence>
<dbReference type="Proteomes" id="UP000663873">
    <property type="component" value="Unassembled WGS sequence"/>
</dbReference>
<name>A0A820YME9_9BILA</name>
<comment type="caution">
    <text evidence="1">The sequence shown here is derived from an EMBL/GenBank/DDBJ whole genome shotgun (WGS) entry which is preliminary data.</text>
</comment>
<reference evidence="1" key="1">
    <citation type="submission" date="2021-02" db="EMBL/GenBank/DDBJ databases">
        <authorList>
            <person name="Nowell W R."/>
        </authorList>
    </citation>
    <scope>NUCLEOTIDE SEQUENCE</scope>
</reference>
<dbReference type="EMBL" id="CAJOBP010009198">
    <property type="protein sequence ID" value="CAF4548175.1"/>
    <property type="molecule type" value="Genomic_DNA"/>
</dbReference>
<evidence type="ECO:0000313" key="1">
    <source>
        <dbReference type="EMBL" id="CAF4548175.1"/>
    </source>
</evidence>
<gene>
    <name evidence="1" type="ORF">UJA718_LOCUS29187</name>
</gene>
<keyword evidence="2" id="KW-1185">Reference proteome</keyword>
<dbReference type="AlphaFoldDB" id="A0A820YME9"/>
<accession>A0A820YME9</accession>
<protein>
    <submittedName>
        <fullName evidence="1">Uncharacterized protein</fullName>
    </submittedName>
</protein>
<organism evidence="1 2">
    <name type="scientific">Rotaria socialis</name>
    <dbReference type="NCBI Taxonomy" id="392032"/>
    <lineage>
        <taxon>Eukaryota</taxon>
        <taxon>Metazoa</taxon>
        <taxon>Spiralia</taxon>
        <taxon>Gnathifera</taxon>
        <taxon>Rotifera</taxon>
        <taxon>Eurotatoria</taxon>
        <taxon>Bdelloidea</taxon>
        <taxon>Philodinida</taxon>
        <taxon>Philodinidae</taxon>
        <taxon>Rotaria</taxon>
    </lineage>
</organism>
<feature type="non-terminal residue" evidence="1">
    <location>
        <position position="1"/>
    </location>
</feature>
<proteinExistence type="predicted"/>
<sequence length="93" mass="11190">MPKDTTRINSINWAYPRTIENLNKRQTIIQNKLKKIQHQLMIHLKQESFIARPSISHQRLRTMYGEQKLIFEFDHNDLRLVKSLYSLNPTNDQ</sequence>